<name>A0ABT0TEA3_9FLAO</name>
<keyword evidence="1" id="KW-0472">Membrane</keyword>
<proteinExistence type="predicted"/>
<dbReference type="RefSeq" id="WP_250579825.1">
    <property type="nucleotide sequence ID" value="NZ_JAMLJN010000001.1"/>
</dbReference>
<keyword evidence="1" id="KW-1133">Transmembrane helix</keyword>
<accession>A0ABT0TEA3</accession>
<evidence type="ECO:0000256" key="1">
    <source>
        <dbReference type="SAM" id="Phobius"/>
    </source>
</evidence>
<comment type="caution">
    <text evidence="2">The sequence shown here is derived from an EMBL/GenBank/DDBJ whole genome shotgun (WGS) entry which is preliminary data.</text>
</comment>
<dbReference type="EMBL" id="JAMLJN010000001">
    <property type="protein sequence ID" value="MCL9769209.1"/>
    <property type="molecule type" value="Genomic_DNA"/>
</dbReference>
<evidence type="ECO:0000313" key="2">
    <source>
        <dbReference type="EMBL" id="MCL9769209.1"/>
    </source>
</evidence>
<gene>
    <name evidence="2" type="ORF">NAT47_02165</name>
</gene>
<keyword evidence="3" id="KW-1185">Reference proteome</keyword>
<reference evidence="2 3" key="1">
    <citation type="submission" date="2022-05" db="EMBL/GenBank/DDBJ databases">
        <title>Flavobacterium sp., isolated from activated sludge.</title>
        <authorList>
            <person name="Ran Q."/>
        </authorList>
    </citation>
    <scope>NUCLEOTIDE SEQUENCE [LARGE SCALE GENOMIC DNA]</scope>
    <source>
        <strain evidence="2 3">HXWNR69</strain>
    </source>
</reference>
<evidence type="ECO:0000313" key="3">
    <source>
        <dbReference type="Proteomes" id="UP001203342"/>
    </source>
</evidence>
<dbReference type="Proteomes" id="UP001203342">
    <property type="component" value="Unassembled WGS sequence"/>
</dbReference>
<sequence>MNIDDEAKKVIWSLQNNKRSEEERNAFKPTGKKPRNKNVVYLLSALGITLLMSYALSLFSRETVRFCFLIDSYCFNSTENPILYTLYVFMNLWILILGITIAYLIGKKIGDRVTL</sequence>
<feature type="transmembrane region" description="Helical" evidence="1">
    <location>
        <begin position="82"/>
        <end position="105"/>
    </location>
</feature>
<keyword evidence="1" id="KW-0812">Transmembrane</keyword>
<protein>
    <submittedName>
        <fullName evidence="2">Uncharacterized protein</fullName>
    </submittedName>
</protein>
<feature type="transmembrane region" description="Helical" evidence="1">
    <location>
        <begin position="39"/>
        <end position="59"/>
    </location>
</feature>
<organism evidence="2 3">
    <name type="scientific">Flavobacterium fragile</name>
    <dbReference type="NCBI Taxonomy" id="2949085"/>
    <lineage>
        <taxon>Bacteria</taxon>
        <taxon>Pseudomonadati</taxon>
        <taxon>Bacteroidota</taxon>
        <taxon>Flavobacteriia</taxon>
        <taxon>Flavobacteriales</taxon>
        <taxon>Flavobacteriaceae</taxon>
        <taxon>Flavobacterium</taxon>
    </lineage>
</organism>